<dbReference type="GO" id="GO:0009236">
    <property type="term" value="P:cobalamin biosynthetic process"/>
    <property type="evidence" value="ECO:0007669"/>
    <property type="project" value="InterPro"/>
</dbReference>
<gene>
    <name evidence="1" type="ORF">bsdtb5_42630</name>
</gene>
<dbReference type="SUPFAM" id="SSF52540">
    <property type="entry name" value="P-loop containing nucleoside triphosphate hydrolases"/>
    <property type="match status" value="1"/>
</dbReference>
<dbReference type="EMBL" id="AP024169">
    <property type="protein sequence ID" value="BCN32968.1"/>
    <property type="molecule type" value="Genomic_DNA"/>
</dbReference>
<name>A0A7R7EQ42_9FIRM</name>
<sequence>MKRLIHIYCGDGKGKTTTAIGLSIRAAGSGMKVLFVQFLKDQSSSELNILSQIANIDLFPCEETFGFIWNLTEEEKESAKDFYSNYLKSALHKVETEHYDMLVLDELMATYQYNFIDRDDFVTFLKNKPESLEVIMTGRNPSPELLDLADYVSDITKVKHPFDEGIPARLGIEL</sequence>
<evidence type="ECO:0000313" key="2">
    <source>
        <dbReference type="Proteomes" id="UP000595897"/>
    </source>
</evidence>
<dbReference type="InterPro" id="IPR003724">
    <property type="entry name" value="CblAdoTrfase_CobA"/>
</dbReference>
<accession>A0A7R7EQ42</accession>
<dbReference type="RefSeq" id="WP_271713963.1">
    <property type="nucleotide sequence ID" value="NZ_AP024169.1"/>
</dbReference>
<dbReference type="GO" id="GO:0008817">
    <property type="term" value="F:corrinoid adenosyltransferase activity"/>
    <property type="evidence" value="ECO:0007669"/>
    <property type="project" value="InterPro"/>
</dbReference>
<evidence type="ECO:0000313" key="1">
    <source>
        <dbReference type="EMBL" id="BCN32968.1"/>
    </source>
</evidence>
<keyword evidence="2" id="KW-1185">Reference proteome</keyword>
<protein>
    <submittedName>
        <fullName evidence="1">Cob(I)alamin adenosyltransferase</fullName>
    </submittedName>
</protein>
<reference evidence="1 2" key="1">
    <citation type="submission" date="2020-11" db="EMBL/GenBank/DDBJ databases">
        <title>Draft genome sequencing of a Lachnospiraceae strain isolated from anoxic soil subjected to BSD treatment.</title>
        <authorList>
            <person name="Uek A."/>
            <person name="Tonouchi A."/>
        </authorList>
    </citation>
    <scope>NUCLEOTIDE SEQUENCE [LARGE SCALE GENOMIC DNA]</scope>
    <source>
        <strain evidence="1 2">TB5</strain>
    </source>
</reference>
<dbReference type="Proteomes" id="UP000595897">
    <property type="component" value="Chromosome"/>
</dbReference>
<dbReference type="GO" id="GO:0005524">
    <property type="term" value="F:ATP binding"/>
    <property type="evidence" value="ECO:0007669"/>
    <property type="project" value="InterPro"/>
</dbReference>
<keyword evidence="1" id="KW-0808">Transferase</keyword>
<dbReference type="PIRSF" id="PIRSF015617">
    <property type="entry name" value="Adensltrnsf_CobA"/>
    <property type="match status" value="1"/>
</dbReference>
<proteinExistence type="predicted"/>
<dbReference type="PANTHER" id="PTHR46638">
    <property type="entry name" value="CORRINOID ADENOSYLTRANSFERASE"/>
    <property type="match status" value="1"/>
</dbReference>
<dbReference type="KEGG" id="ahb:bsdtb5_42630"/>
<organism evidence="1 2">
    <name type="scientific">Anaeromicropila herbilytica</name>
    <dbReference type="NCBI Taxonomy" id="2785025"/>
    <lineage>
        <taxon>Bacteria</taxon>
        <taxon>Bacillati</taxon>
        <taxon>Bacillota</taxon>
        <taxon>Clostridia</taxon>
        <taxon>Lachnospirales</taxon>
        <taxon>Lachnospiraceae</taxon>
        <taxon>Anaeromicropila</taxon>
    </lineage>
</organism>
<dbReference type="PANTHER" id="PTHR46638:SF1">
    <property type="entry name" value="CORRINOID ADENOSYLTRANSFERASE"/>
    <property type="match status" value="1"/>
</dbReference>
<dbReference type="Gene3D" id="3.40.50.300">
    <property type="entry name" value="P-loop containing nucleotide triphosphate hydrolases"/>
    <property type="match status" value="1"/>
</dbReference>
<dbReference type="AlphaFoldDB" id="A0A7R7EQ42"/>
<dbReference type="InterPro" id="IPR027417">
    <property type="entry name" value="P-loop_NTPase"/>
</dbReference>
<dbReference type="Pfam" id="PF02572">
    <property type="entry name" value="CobA_CobO_BtuR"/>
    <property type="match status" value="1"/>
</dbReference>